<dbReference type="EMBL" id="JBHTGQ010000024">
    <property type="protein sequence ID" value="MFC7750584.1"/>
    <property type="molecule type" value="Genomic_DNA"/>
</dbReference>
<dbReference type="RefSeq" id="WP_138790062.1">
    <property type="nucleotide sequence ID" value="NZ_JBHTGQ010000024.1"/>
</dbReference>
<dbReference type="InterPro" id="IPR058600">
    <property type="entry name" value="YhjD-like"/>
</dbReference>
<organism evidence="1 2">
    <name type="scientific">Paenibacillus thermoaerophilus</name>
    <dbReference type="NCBI Taxonomy" id="1215385"/>
    <lineage>
        <taxon>Bacteria</taxon>
        <taxon>Bacillati</taxon>
        <taxon>Bacillota</taxon>
        <taxon>Bacilli</taxon>
        <taxon>Bacillales</taxon>
        <taxon>Paenibacillaceae</taxon>
        <taxon>Paenibacillus</taxon>
    </lineage>
</organism>
<comment type="caution">
    <text evidence="1">The sequence shown here is derived from an EMBL/GenBank/DDBJ whole genome shotgun (WGS) entry which is preliminary data.</text>
</comment>
<proteinExistence type="predicted"/>
<protein>
    <submittedName>
        <fullName evidence="1">Uncharacterized protein</fullName>
    </submittedName>
</protein>
<evidence type="ECO:0000313" key="2">
    <source>
        <dbReference type="Proteomes" id="UP001596528"/>
    </source>
</evidence>
<evidence type="ECO:0000313" key="1">
    <source>
        <dbReference type="EMBL" id="MFC7750584.1"/>
    </source>
</evidence>
<dbReference type="Pfam" id="PF26325">
    <property type="entry name" value="YhjD"/>
    <property type="match status" value="1"/>
</dbReference>
<gene>
    <name evidence="1" type="ORF">ACFQWB_11680</name>
</gene>
<dbReference type="Proteomes" id="UP001596528">
    <property type="component" value="Unassembled WGS sequence"/>
</dbReference>
<reference evidence="2" key="1">
    <citation type="journal article" date="2019" name="Int. J. Syst. Evol. Microbiol.">
        <title>The Global Catalogue of Microorganisms (GCM) 10K type strain sequencing project: providing services to taxonomists for standard genome sequencing and annotation.</title>
        <authorList>
            <consortium name="The Broad Institute Genomics Platform"/>
            <consortium name="The Broad Institute Genome Sequencing Center for Infectious Disease"/>
            <person name="Wu L."/>
            <person name="Ma J."/>
        </authorList>
    </citation>
    <scope>NUCLEOTIDE SEQUENCE [LARGE SCALE GENOMIC DNA]</scope>
    <source>
        <strain evidence="2">JCM 18657</strain>
    </source>
</reference>
<sequence>MPQLQTQDEIRMVKEYLVLAVMLDLLEHDAAKMQLPGLKMSHLYIRQLRSIQQGIPERMRELRREFKRSGIRIVGMERSKTHIRADYLCRGYRHEMMLQGDLVKSEIEVRLERELAIAPKAGEGRP</sequence>
<accession>A0ABW2V367</accession>
<name>A0ABW2V367_9BACL</name>
<keyword evidence="2" id="KW-1185">Reference proteome</keyword>